<dbReference type="RefSeq" id="WP_219433915.1">
    <property type="nucleotide sequence ID" value="NZ_JAHXCB010000001.1"/>
</dbReference>
<evidence type="ECO:0000313" key="4">
    <source>
        <dbReference type="Proteomes" id="UP000812077"/>
    </source>
</evidence>
<accession>A0ABS6Y7H1</accession>
<organism evidence="3 4">
    <name type="scientific">Prevotella melaninogenica</name>
    <dbReference type="NCBI Taxonomy" id="28132"/>
    <lineage>
        <taxon>Bacteria</taxon>
        <taxon>Pseudomonadati</taxon>
        <taxon>Bacteroidota</taxon>
        <taxon>Bacteroidia</taxon>
        <taxon>Bacteroidales</taxon>
        <taxon>Prevotellaceae</taxon>
        <taxon>Prevotella</taxon>
    </lineage>
</organism>
<feature type="signal peptide" evidence="1">
    <location>
        <begin position="1"/>
        <end position="22"/>
    </location>
</feature>
<name>A0ABS6Y7H1_9BACT</name>
<feature type="chain" id="PRO_5045914627" evidence="1">
    <location>
        <begin position="23"/>
        <end position="188"/>
    </location>
</feature>
<gene>
    <name evidence="3" type="ORF">KZO77_10540</name>
</gene>
<evidence type="ECO:0000313" key="3">
    <source>
        <dbReference type="EMBL" id="MBW4755456.1"/>
    </source>
</evidence>
<dbReference type="EMBL" id="JAHXCP010000023">
    <property type="protein sequence ID" value="MBW4755456.1"/>
    <property type="molecule type" value="Genomic_DNA"/>
</dbReference>
<dbReference type="Proteomes" id="UP000812077">
    <property type="component" value="Unassembled WGS sequence"/>
</dbReference>
<feature type="domain" description="OmpA-like" evidence="2">
    <location>
        <begin position="88"/>
        <end position="171"/>
    </location>
</feature>
<evidence type="ECO:0000256" key="1">
    <source>
        <dbReference type="SAM" id="SignalP"/>
    </source>
</evidence>
<dbReference type="InterPro" id="IPR006665">
    <property type="entry name" value="OmpA-like"/>
</dbReference>
<keyword evidence="4" id="KW-1185">Reference proteome</keyword>
<dbReference type="Pfam" id="PF00691">
    <property type="entry name" value="OmpA"/>
    <property type="match status" value="1"/>
</dbReference>
<evidence type="ECO:0000259" key="2">
    <source>
        <dbReference type="Pfam" id="PF00691"/>
    </source>
</evidence>
<proteinExistence type="predicted"/>
<comment type="caution">
    <text evidence="3">The sequence shown here is derived from an EMBL/GenBank/DDBJ whole genome shotgun (WGS) entry which is preliminary data.</text>
</comment>
<sequence length="188" mass="21876">MRKRFLVISLLSYFSIPLIAQAYIRDAEKDYIKHTQIKTDVLIPETGEENRSRGFNALYRRMKWNKIKELGTEEDSDSIKYEDSFFFYFKPDQEEFIDNRQVKQVSGIIEKLTKNPALSAKVMGAADSMTGNEADNRLLAIRRARKILQYIKDAGIMKSRLSAYSLGGIDMFPQKEENRLVCVILYRK</sequence>
<protein>
    <submittedName>
        <fullName evidence="3">OmpA family protein</fullName>
    </submittedName>
</protein>
<reference evidence="3 4" key="1">
    <citation type="submission" date="2021-07" db="EMBL/GenBank/DDBJ databases">
        <title>Genomic diversity and antimicrobial resistance of Prevotella spp. isolated from chronic lung disease airways.</title>
        <authorList>
            <person name="Webb K.A."/>
            <person name="Olagoke O.S."/>
            <person name="Baird T."/>
            <person name="Neill J."/>
            <person name="Pham A."/>
            <person name="Wells T.J."/>
            <person name="Ramsay K.A."/>
            <person name="Bell S.C."/>
            <person name="Sarovich D.S."/>
            <person name="Price E.P."/>
        </authorList>
    </citation>
    <scope>NUCLEOTIDE SEQUENCE [LARGE SCALE GENOMIC DNA]</scope>
    <source>
        <strain evidence="3 4">SCHI0027.S.6</strain>
    </source>
</reference>
<keyword evidence="1" id="KW-0732">Signal</keyword>